<dbReference type="RefSeq" id="WP_195810721.1">
    <property type="nucleotide sequence ID" value="NZ_CP064795.1"/>
</dbReference>
<evidence type="ECO:0000256" key="2">
    <source>
        <dbReference type="ARBA" id="ARBA00023015"/>
    </source>
</evidence>
<dbReference type="NCBIfam" id="TIGR02937">
    <property type="entry name" value="sigma70-ECF"/>
    <property type="match status" value="1"/>
</dbReference>
<sequence length="163" mass="17855">MSNTFEQIAKEYGPILTRVASSYEADPTLCEELTQEIVLAVWQSLARFAGNSSLKTYILKVAHNRAVTHVSKAVRCPLTEPISEQYCPGAAASQPEQQLEQTQQRQRLLVAVRALPIQSRQVLTLSLEGLGYTDIAQICGLTTSNVGVILNRAKAALQQELTS</sequence>
<keyword evidence="4" id="KW-0238">DNA-binding</keyword>
<dbReference type="Proteomes" id="UP000595095">
    <property type="component" value="Chromosome"/>
</dbReference>
<evidence type="ECO:0000259" key="7">
    <source>
        <dbReference type="Pfam" id="PF08281"/>
    </source>
</evidence>
<accession>A0A7S9DYH7</accession>
<dbReference type="AlphaFoldDB" id="A0A7S9DYH7"/>
<evidence type="ECO:0000256" key="3">
    <source>
        <dbReference type="ARBA" id="ARBA00023082"/>
    </source>
</evidence>
<dbReference type="EMBL" id="CP064795">
    <property type="protein sequence ID" value="QPG05635.1"/>
    <property type="molecule type" value="Genomic_DNA"/>
</dbReference>
<dbReference type="Gene3D" id="1.10.10.10">
    <property type="entry name" value="Winged helix-like DNA-binding domain superfamily/Winged helix DNA-binding domain"/>
    <property type="match status" value="1"/>
</dbReference>
<dbReference type="GO" id="GO:0016987">
    <property type="term" value="F:sigma factor activity"/>
    <property type="evidence" value="ECO:0007669"/>
    <property type="project" value="UniProtKB-KW"/>
</dbReference>
<keyword evidence="9" id="KW-1185">Reference proteome</keyword>
<feature type="domain" description="RNA polymerase sigma factor 70 region 4 type 2" evidence="7">
    <location>
        <begin position="106"/>
        <end position="157"/>
    </location>
</feature>
<dbReference type="InterPro" id="IPR007627">
    <property type="entry name" value="RNA_pol_sigma70_r2"/>
</dbReference>
<gene>
    <name evidence="8" type="ORF">IT774_16405</name>
</gene>
<dbReference type="Pfam" id="PF04542">
    <property type="entry name" value="Sigma70_r2"/>
    <property type="match status" value="1"/>
</dbReference>
<evidence type="ECO:0000313" key="9">
    <source>
        <dbReference type="Proteomes" id="UP000595095"/>
    </source>
</evidence>
<evidence type="ECO:0000313" key="8">
    <source>
        <dbReference type="EMBL" id="QPG05635.1"/>
    </source>
</evidence>
<dbReference type="KEGG" id="smaa:IT774_16405"/>
<dbReference type="PANTHER" id="PTHR43133">
    <property type="entry name" value="RNA POLYMERASE ECF-TYPE SIGMA FACTO"/>
    <property type="match status" value="1"/>
</dbReference>
<evidence type="ECO:0000256" key="5">
    <source>
        <dbReference type="ARBA" id="ARBA00023163"/>
    </source>
</evidence>
<protein>
    <submittedName>
        <fullName evidence="8">Sigma-70 family RNA polymerase sigma factor</fullName>
    </submittedName>
</protein>
<reference evidence="8 9" key="1">
    <citation type="submission" date="2020-11" db="EMBL/GenBank/DDBJ databases">
        <title>Complete genome sequence for Salinimonas sp. strain G2-b.</title>
        <authorList>
            <person name="Park S.-J."/>
        </authorList>
    </citation>
    <scope>NUCLEOTIDE SEQUENCE [LARGE SCALE GENOMIC DNA]</scope>
    <source>
        <strain evidence="8 9">G2-b</strain>
    </source>
</reference>
<dbReference type="InterPro" id="IPR036388">
    <property type="entry name" value="WH-like_DNA-bd_sf"/>
</dbReference>
<evidence type="ECO:0000256" key="4">
    <source>
        <dbReference type="ARBA" id="ARBA00023125"/>
    </source>
</evidence>
<feature type="domain" description="RNA polymerase sigma-70 region 2" evidence="6">
    <location>
        <begin position="10"/>
        <end position="74"/>
    </location>
</feature>
<evidence type="ECO:0000256" key="1">
    <source>
        <dbReference type="ARBA" id="ARBA00010641"/>
    </source>
</evidence>
<dbReference type="PANTHER" id="PTHR43133:SF8">
    <property type="entry name" value="RNA POLYMERASE SIGMA FACTOR HI_1459-RELATED"/>
    <property type="match status" value="1"/>
</dbReference>
<dbReference type="InterPro" id="IPR013324">
    <property type="entry name" value="RNA_pol_sigma_r3/r4-like"/>
</dbReference>
<dbReference type="SUPFAM" id="SSF88946">
    <property type="entry name" value="Sigma2 domain of RNA polymerase sigma factors"/>
    <property type="match status" value="1"/>
</dbReference>
<keyword evidence="3" id="KW-0731">Sigma factor</keyword>
<dbReference type="GO" id="GO:0006352">
    <property type="term" value="P:DNA-templated transcription initiation"/>
    <property type="evidence" value="ECO:0007669"/>
    <property type="project" value="InterPro"/>
</dbReference>
<dbReference type="InterPro" id="IPR039425">
    <property type="entry name" value="RNA_pol_sigma-70-like"/>
</dbReference>
<dbReference type="GO" id="GO:0003677">
    <property type="term" value="F:DNA binding"/>
    <property type="evidence" value="ECO:0007669"/>
    <property type="project" value="UniProtKB-KW"/>
</dbReference>
<dbReference type="InterPro" id="IPR014284">
    <property type="entry name" value="RNA_pol_sigma-70_dom"/>
</dbReference>
<keyword evidence="5" id="KW-0804">Transcription</keyword>
<comment type="similarity">
    <text evidence="1">Belongs to the sigma-70 factor family. ECF subfamily.</text>
</comment>
<dbReference type="InterPro" id="IPR013325">
    <property type="entry name" value="RNA_pol_sigma_r2"/>
</dbReference>
<organism evidence="8 9">
    <name type="scientific">Salinimonas marina</name>
    <dbReference type="NCBI Taxonomy" id="2785918"/>
    <lineage>
        <taxon>Bacteria</taxon>
        <taxon>Pseudomonadati</taxon>
        <taxon>Pseudomonadota</taxon>
        <taxon>Gammaproteobacteria</taxon>
        <taxon>Alteromonadales</taxon>
        <taxon>Alteromonadaceae</taxon>
        <taxon>Alteromonas/Salinimonas group</taxon>
        <taxon>Salinimonas</taxon>
    </lineage>
</organism>
<dbReference type="Pfam" id="PF08281">
    <property type="entry name" value="Sigma70_r4_2"/>
    <property type="match status" value="1"/>
</dbReference>
<name>A0A7S9DYH7_9ALTE</name>
<dbReference type="SUPFAM" id="SSF88659">
    <property type="entry name" value="Sigma3 and sigma4 domains of RNA polymerase sigma factors"/>
    <property type="match status" value="1"/>
</dbReference>
<proteinExistence type="inferred from homology"/>
<dbReference type="Gene3D" id="1.10.1740.10">
    <property type="match status" value="1"/>
</dbReference>
<evidence type="ECO:0000259" key="6">
    <source>
        <dbReference type="Pfam" id="PF04542"/>
    </source>
</evidence>
<keyword evidence="2" id="KW-0805">Transcription regulation</keyword>
<dbReference type="InterPro" id="IPR013249">
    <property type="entry name" value="RNA_pol_sigma70_r4_t2"/>
</dbReference>